<dbReference type="SUPFAM" id="SSF102198">
    <property type="entry name" value="Putative cyclase"/>
    <property type="match status" value="1"/>
</dbReference>
<name>A0ABW3CT11_9ACTN</name>
<dbReference type="GO" id="GO:0016787">
    <property type="term" value="F:hydrolase activity"/>
    <property type="evidence" value="ECO:0007669"/>
    <property type="project" value="UniProtKB-KW"/>
</dbReference>
<proteinExistence type="predicted"/>
<reference evidence="2" key="1">
    <citation type="journal article" date="2019" name="Int. J. Syst. Evol. Microbiol.">
        <title>The Global Catalogue of Microorganisms (GCM) 10K type strain sequencing project: providing services to taxonomists for standard genome sequencing and annotation.</title>
        <authorList>
            <consortium name="The Broad Institute Genomics Platform"/>
            <consortium name="The Broad Institute Genome Sequencing Center for Infectious Disease"/>
            <person name="Wu L."/>
            <person name="Ma J."/>
        </authorList>
    </citation>
    <scope>NUCLEOTIDE SEQUENCE [LARGE SCALE GENOMIC DNA]</scope>
    <source>
        <strain evidence="2">JCM 31696</strain>
    </source>
</reference>
<dbReference type="PANTHER" id="PTHR31118:SF12">
    <property type="entry name" value="CYCLASE-LIKE PROTEIN 2"/>
    <property type="match status" value="1"/>
</dbReference>
<dbReference type="InterPro" id="IPR037175">
    <property type="entry name" value="KFase_sf"/>
</dbReference>
<dbReference type="EC" id="3.5.-.-" evidence="1"/>
<dbReference type="InterPro" id="IPR007325">
    <property type="entry name" value="KFase/CYL"/>
</dbReference>
<evidence type="ECO:0000313" key="1">
    <source>
        <dbReference type="EMBL" id="MFD0856714.1"/>
    </source>
</evidence>
<keyword evidence="2" id="KW-1185">Reference proteome</keyword>
<accession>A0ABW3CT11</accession>
<sequence length="289" mass="30906">GRGSGRMTAEIAAPAALAAHQVVDLSLLLAEDLPCHWSTHQPFQHKIWNWFTTRKDAAASVYNRAGPPYATRWMAIDEHTGTHFDSPSHFIPPPGSGLPGAGPEGDITADRVPVAQLMGPAAVIDVSSLYGADPGVSPFIGTDEVITWEGRHGRLEPGHIVLFRTGWDRHYRRGPAGDRYLHDVIVTQRSPGWPAPDVPLIDLLLERGVQCVGTDAPSMGAAHDGAPVHVHGLRQGLVYIECLTGLETLPPRGTWFCFLPLKVEGGTGAPGRAIALIPRPAAAPSQPPC</sequence>
<dbReference type="PANTHER" id="PTHR31118">
    <property type="entry name" value="CYCLASE-LIKE PROTEIN 2"/>
    <property type="match status" value="1"/>
</dbReference>
<comment type="caution">
    <text evidence="1">The sequence shown here is derived from an EMBL/GenBank/DDBJ whole genome shotgun (WGS) entry which is preliminary data.</text>
</comment>
<gene>
    <name evidence="1" type="ORF">ACFQ07_31065</name>
</gene>
<keyword evidence="1" id="KW-0378">Hydrolase</keyword>
<protein>
    <submittedName>
        <fullName evidence="1">Cyclase family protein</fullName>
        <ecNumber evidence="1">3.5.-.-</ecNumber>
    </submittedName>
</protein>
<feature type="non-terminal residue" evidence="1">
    <location>
        <position position="1"/>
    </location>
</feature>
<dbReference type="EMBL" id="JBHTIR010004230">
    <property type="protein sequence ID" value="MFD0856714.1"/>
    <property type="molecule type" value="Genomic_DNA"/>
</dbReference>
<dbReference type="Pfam" id="PF04199">
    <property type="entry name" value="Cyclase"/>
    <property type="match status" value="1"/>
</dbReference>
<dbReference type="Gene3D" id="3.50.30.50">
    <property type="entry name" value="Putative cyclase"/>
    <property type="match status" value="1"/>
</dbReference>
<dbReference type="Proteomes" id="UP001597083">
    <property type="component" value="Unassembled WGS sequence"/>
</dbReference>
<organism evidence="1 2">
    <name type="scientific">Actinomadura adrarensis</name>
    <dbReference type="NCBI Taxonomy" id="1819600"/>
    <lineage>
        <taxon>Bacteria</taxon>
        <taxon>Bacillati</taxon>
        <taxon>Actinomycetota</taxon>
        <taxon>Actinomycetes</taxon>
        <taxon>Streptosporangiales</taxon>
        <taxon>Thermomonosporaceae</taxon>
        <taxon>Actinomadura</taxon>
    </lineage>
</organism>
<evidence type="ECO:0000313" key="2">
    <source>
        <dbReference type="Proteomes" id="UP001597083"/>
    </source>
</evidence>